<dbReference type="Proteomes" id="UP000009047">
    <property type="component" value="Chromosome"/>
</dbReference>
<feature type="domain" description="Aminoacyl-transfer RNA synthetases class-II family profile" evidence="11">
    <location>
        <begin position="38"/>
        <end position="463"/>
    </location>
</feature>
<dbReference type="InterPro" id="IPR050062">
    <property type="entry name" value="Pro-tRNA_synthetase"/>
</dbReference>
<dbReference type="KEGG" id="dbr:Deba_1245"/>
<dbReference type="SUPFAM" id="SSF55826">
    <property type="entry name" value="YbaK/ProRS associated domain"/>
    <property type="match status" value="1"/>
</dbReference>
<evidence type="ECO:0000259" key="11">
    <source>
        <dbReference type="PROSITE" id="PS50862"/>
    </source>
</evidence>
<comment type="domain">
    <text evidence="10">Consists of three domains: the N-terminal catalytic domain, the editing domain and the C-terminal anticodon-binding domain.</text>
</comment>
<dbReference type="EC" id="6.1.1.15" evidence="10"/>
<gene>
    <name evidence="10" type="primary">proS</name>
    <name evidence="12" type="ordered locus">Deba_1245</name>
</gene>
<comment type="catalytic activity">
    <reaction evidence="9 10">
        <text>tRNA(Pro) + L-proline + ATP = L-prolyl-tRNA(Pro) + AMP + diphosphate</text>
        <dbReference type="Rhea" id="RHEA:14305"/>
        <dbReference type="Rhea" id="RHEA-COMP:9700"/>
        <dbReference type="Rhea" id="RHEA-COMP:9702"/>
        <dbReference type="ChEBI" id="CHEBI:30616"/>
        <dbReference type="ChEBI" id="CHEBI:33019"/>
        <dbReference type="ChEBI" id="CHEBI:60039"/>
        <dbReference type="ChEBI" id="CHEBI:78442"/>
        <dbReference type="ChEBI" id="CHEBI:78532"/>
        <dbReference type="ChEBI" id="CHEBI:456215"/>
        <dbReference type="EC" id="6.1.1.15"/>
    </reaction>
</comment>
<dbReference type="InterPro" id="IPR044140">
    <property type="entry name" value="ProRS_anticodon_short"/>
</dbReference>
<dbReference type="eggNOG" id="COG0442">
    <property type="taxonomic scope" value="Bacteria"/>
</dbReference>
<accession>E1QG03</accession>
<dbReference type="HOGENOM" id="CLU_016739_0_0_7"/>
<dbReference type="CDD" id="cd04334">
    <property type="entry name" value="ProRS-INS"/>
    <property type="match status" value="1"/>
</dbReference>
<keyword evidence="8 10" id="KW-0030">Aminoacyl-tRNA synthetase</keyword>
<dbReference type="InterPro" id="IPR036754">
    <property type="entry name" value="YbaK/aa-tRNA-synt-asso_dom_sf"/>
</dbReference>
<comment type="similarity">
    <text evidence="10">Belongs to the class-II aminoacyl-tRNA synthetase family. ProS type 1 subfamily.</text>
</comment>
<evidence type="ECO:0000256" key="3">
    <source>
        <dbReference type="ARBA" id="ARBA00022490"/>
    </source>
</evidence>
<dbReference type="Gene3D" id="3.90.960.10">
    <property type="entry name" value="YbaK/aminoacyl-tRNA synthetase-associated domain"/>
    <property type="match status" value="1"/>
</dbReference>
<protein>
    <recommendedName>
        <fullName evidence="10">Proline--tRNA ligase</fullName>
        <ecNumber evidence="10">6.1.1.15</ecNumber>
    </recommendedName>
    <alternativeName>
        <fullName evidence="10">Prolyl-tRNA synthetase</fullName>
        <shortName evidence="10">ProRS</shortName>
    </alternativeName>
</protein>
<dbReference type="InterPro" id="IPR007214">
    <property type="entry name" value="YbaK/aa-tRNA-synth-assoc-dom"/>
</dbReference>
<evidence type="ECO:0000256" key="9">
    <source>
        <dbReference type="ARBA" id="ARBA00047671"/>
    </source>
</evidence>
<dbReference type="Gene3D" id="3.40.50.800">
    <property type="entry name" value="Anticodon-binding domain"/>
    <property type="match status" value="1"/>
</dbReference>
<proteinExistence type="inferred from homology"/>
<sequence>MNFSRYLIPTLKENPSDAEVVSHQLMLRAGLIRKLAGGIYTWLPMGLRVLRKVEAIVRQEMNAAGAQELLMPGVQPAELWRESGRWDFYGRELLRFVDRHDNEYCLAPTHEEVITDLARREIQSYRDMPLNLYQIQTKFRDEIRPRFGVMRAREFLMKDAYSFDASEDAAAQSYQIMRQAYMRIFDRLGLRYGVVEADSGSIGGSFSHEFMVLADTGEDAIVSCPACGYSANLEKAPVRLADAPAAAPKAELQEVATPAAHTALQVAKFLKTKPKSIAKTMIYIADGKAVAAMVRGDREVNEVKLKNILGADVLELAGPSAIVEVTGGPVGFSGPVGLTIPVYADAELAQIPWLVVGANKADAHYTGFNLGRDAAGATIADLRNLAAGDPCPSCGAPPTLARGIEVGHIFRLGTKYSKALGATYLDVDGQAKTIVMGCYGIGVSRIVAAAIEQGNDEAGIVFPLAIAPVSVAVLPMRAEGPAMEAAQRLHDELWALGVDCLLDDRDIRPGVKFKDSDLLGVPLRVVVGPKGLETGEVELKKRTAPQPEMIPMAQAATIIAKLVVDGGGQSL</sequence>
<dbReference type="PANTHER" id="PTHR42753">
    <property type="entry name" value="MITOCHONDRIAL RIBOSOME PROTEIN L39/PROLYL-TRNA LIGASE FAMILY MEMBER"/>
    <property type="match status" value="1"/>
</dbReference>
<dbReference type="InterPro" id="IPR004154">
    <property type="entry name" value="Anticodon-bd"/>
</dbReference>
<keyword evidence="13" id="KW-1185">Reference proteome</keyword>
<evidence type="ECO:0000256" key="1">
    <source>
        <dbReference type="ARBA" id="ARBA00004496"/>
    </source>
</evidence>
<evidence type="ECO:0000313" key="12">
    <source>
        <dbReference type="EMBL" id="ADK84613.1"/>
    </source>
</evidence>
<dbReference type="InterPro" id="IPR002314">
    <property type="entry name" value="aa-tRNA-synt_IIb"/>
</dbReference>
<keyword evidence="3 10" id="KW-0963">Cytoplasm</keyword>
<dbReference type="RefSeq" id="WP_013258067.1">
    <property type="nucleotide sequence ID" value="NC_014365.1"/>
</dbReference>
<dbReference type="Gene3D" id="3.30.930.10">
    <property type="entry name" value="Bira Bifunctional Protein, Domain 2"/>
    <property type="match status" value="2"/>
</dbReference>
<dbReference type="Pfam" id="PF04073">
    <property type="entry name" value="tRNA_edit"/>
    <property type="match status" value="1"/>
</dbReference>
<dbReference type="PANTHER" id="PTHR42753:SF2">
    <property type="entry name" value="PROLINE--TRNA LIGASE"/>
    <property type="match status" value="1"/>
</dbReference>
<dbReference type="EMBL" id="CP002085">
    <property type="protein sequence ID" value="ADK84613.1"/>
    <property type="molecule type" value="Genomic_DNA"/>
</dbReference>
<dbReference type="HAMAP" id="MF_01569">
    <property type="entry name" value="Pro_tRNA_synth_type1"/>
    <property type="match status" value="1"/>
</dbReference>
<dbReference type="InterPro" id="IPR045864">
    <property type="entry name" value="aa-tRNA-synth_II/BPL/LPL"/>
</dbReference>
<dbReference type="PROSITE" id="PS50862">
    <property type="entry name" value="AA_TRNA_LIGASE_II"/>
    <property type="match status" value="1"/>
</dbReference>
<dbReference type="GO" id="GO:0002161">
    <property type="term" value="F:aminoacyl-tRNA deacylase activity"/>
    <property type="evidence" value="ECO:0007669"/>
    <property type="project" value="InterPro"/>
</dbReference>
<dbReference type="NCBIfam" id="NF006625">
    <property type="entry name" value="PRK09194.1"/>
    <property type="match status" value="1"/>
</dbReference>
<dbReference type="FunFam" id="3.30.930.10:FF:000066">
    <property type="entry name" value="Proline--tRNA ligase"/>
    <property type="match status" value="1"/>
</dbReference>
<dbReference type="InterPro" id="IPR023717">
    <property type="entry name" value="Pro-tRNA-Synthase_IIa_type1"/>
</dbReference>
<comment type="subcellular location">
    <subcellularLocation>
        <location evidence="1 10">Cytoplasm</location>
    </subcellularLocation>
</comment>
<dbReference type="GO" id="GO:0006433">
    <property type="term" value="P:prolyl-tRNA aminoacylation"/>
    <property type="evidence" value="ECO:0007669"/>
    <property type="project" value="UniProtKB-UniRule"/>
</dbReference>
<dbReference type="AlphaFoldDB" id="E1QG03"/>
<dbReference type="OrthoDB" id="9809052at2"/>
<evidence type="ECO:0000256" key="10">
    <source>
        <dbReference type="HAMAP-Rule" id="MF_01569"/>
    </source>
</evidence>
<evidence type="ECO:0000256" key="5">
    <source>
        <dbReference type="ARBA" id="ARBA00022741"/>
    </source>
</evidence>
<keyword evidence="4 10" id="KW-0436">Ligase</keyword>
<evidence type="ECO:0000256" key="6">
    <source>
        <dbReference type="ARBA" id="ARBA00022840"/>
    </source>
</evidence>
<comment type="function">
    <text evidence="10">Catalyzes the attachment of proline to tRNA(Pro) in a two-step reaction: proline is first activated by ATP to form Pro-AMP and then transferred to the acceptor end of tRNA(Pro). As ProRS can inadvertently accommodate and process non-cognate amino acids such as alanine and cysteine, to avoid such errors it has two additional distinct editing activities against alanine. One activity is designated as 'pretransfer' editing and involves the tRNA(Pro)-independent hydrolysis of activated Ala-AMP. The other activity is designated 'posttransfer' editing and involves deacylation of mischarged Ala-tRNA(Pro). The misacylated Cys-tRNA(Pro) is not edited by ProRS.</text>
</comment>
<evidence type="ECO:0000256" key="4">
    <source>
        <dbReference type="ARBA" id="ARBA00022598"/>
    </source>
</evidence>
<name>E1QG03_DESB2</name>
<dbReference type="PRINTS" id="PR01046">
    <property type="entry name" value="TRNASYNTHPRO"/>
</dbReference>
<evidence type="ECO:0000256" key="7">
    <source>
        <dbReference type="ARBA" id="ARBA00022917"/>
    </source>
</evidence>
<keyword evidence="6 10" id="KW-0067">ATP-binding</keyword>
<evidence type="ECO:0000256" key="8">
    <source>
        <dbReference type="ARBA" id="ARBA00023146"/>
    </source>
</evidence>
<dbReference type="InterPro" id="IPR033730">
    <property type="entry name" value="ProRS_core_prok"/>
</dbReference>
<dbReference type="Pfam" id="PF00587">
    <property type="entry name" value="tRNA-synt_2b"/>
    <property type="match status" value="1"/>
</dbReference>
<dbReference type="CDD" id="cd00779">
    <property type="entry name" value="ProRS_core_prok"/>
    <property type="match status" value="1"/>
</dbReference>
<dbReference type="GO" id="GO:0005829">
    <property type="term" value="C:cytosol"/>
    <property type="evidence" value="ECO:0007669"/>
    <property type="project" value="TreeGrafter"/>
</dbReference>
<dbReference type="InterPro" id="IPR036621">
    <property type="entry name" value="Anticodon-bd_dom_sf"/>
</dbReference>
<comment type="subunit">
    <text evidence="2 10">Homodimer.</text>
</comment>
<dbReference type="InterPro" id="IPR006195">
    <property type="entry name" value="aa-tRNA-synth_II"/>
</dbReference>
<dbReference type="InterPro" id="IPR004500">
    <property type="entry name" value="Pro-tRNA-synth_IIa_bac-type"/>
</dbReference>
<dbReference type="GO" id="GO:0005524">
    <property type="term" value="F:ATP binding"/>
    <property type="evidence" value="ECO:0007669"/>
    <property type="project" value="UniProtKB-UniRule"/>
</dbReference>
<dbReference type="SUPFAM" id="SSF55681">
    <property type="entry name" value="Class II aaRS and biotin synthetases"/>
    <property type="match status" value="1"/>
</dbReference>
<dbReference type="NCBIfam" id="TIGR00409">
    <property type="entry name" value="proS_fam_II"/>
    <property type="match status" value="1"/>
</dbReference>
<reference evidence="12 13" key="1">
    <citation type="journal article" date="2010" name="Stand. Genomic Sci.">
        <title>Complete genome sequence of Desulfarculus baarsii type strain (2st14).</title>
        <authorList>
            <person name="Sun H."/>
            <person name="Spring S."/>
            <person name="Lapidus A."/>
            <person name="Davenport K."/>
            <person name="Del Rio T.G."/>
            <person name="Tice H."/>
            <person name="Nolan M."/>
            <person name="Copeland A."/>
            <person name="Cheng J.F."/>
            <person name="Lucas S."/>
            <person name="Tapia R."/>
            <person name="Goodwin L."/>
            <person name="Pitluck S."/>
            <person name="Ivanova N."/>
            <person name="Pagani I."/>
            <person name="Mavromatis K."/>
            <person name="Ovchinnikova G."/>
            <person name="Pati A."/>
            <person name="Chen A."/>
            <person name="Palaniappan K."/>
            <person name="Hauser L."/>
            <person name="Chang Y.J."/>
            <person name="Jeffries C.D."/>
            <person name="Detter J.C."/>
            <person name="Han C."/>
            <person name="Rohde M."/>
            <person name="Brambilla E."/>
            <person name="Goker M."/>
            <person name="Woyke T."/>
            <person name="Bristow J."/>
            <person name="Eisen J.A."/>
            <person name="Markowitz V."/>
            <person name="Hugenholtz P."/>
            <person name="Kyrpides N.C."/>
            <person name="Klenk H.P."/>
            <person name="Land M."/>
        </authorList>
    </citation>
    <scope>NUCLEOTIDE SEQUENCE [LARGE SCALE GENOMIC DNA]</scope>
    <source>
        <strain evidence="13">ATCC 33931 / DSM 2075 / LMG 7858 / VKM B-1802 / 2st14</strain>
    </source>
</reference>
<dbReference type="GO" id="GO:0004827">
    <property type="term" value="F:proline-tRNA ligase activity"/>
    <property type="evidence" value="ECO:0007669"/>
    <property type="project" value="UniProtKB-UniRule"/>
</dbReference>
<dbReference type="InterPro" id="IPR002316">
    <property type="entry name" value="Pro-tRNA-ligase_IIa"/>
</dbReference>
<dbReference type="Pfam" id="PF03129">
    <property type="entry name" value="HGTP_anticodon"/>
    <property type="match status" value="1"/>
</dbReference>
<keyword evidence="5 10" id="KW-0547">Nucleotide-binding</keyword>
<dbReference type="CDD" id="cd00861">
    <property type="entry name" value="ProRS_anticodon_short"/>
    <property type="match status" value="1"/>
</dbReference>
<evidence type="ECO:0000313" key="13">
    <source>
        <dbReference type="Proteomes" id="UP000009047"/>
    </source>
</evidence>
<organism evidence="12 13">
    <name type="scientific">Desulfarculus baarsii (strain ATCC 33931 / DSM 2075 / LMG 7858 / VKM B-1802 / 2st14)</name>
    <dbReference type="NCBI Taxonomy" id="644282"/>
    <lineage>
        <taxon>Bacteria</taxon>
        <taxon>Pseudomonadati</taxon>
        <taxon>Thermodesulfobacteriota</taxon>
        <taxon>Desulfarculia</taxon>
        <taxon>Desulfarculales</taxon>
        <taxon>Desulfarculaceae</taxon>
        <taxon>Desulfarculus</taxon>
    </lineage>
</organism>
<dbReference type="SUPFAM" id="SSF52954">
    <property type="entry name" value="Class II aaRS ABD-related"/>
    <property type="match status" value="1"/>
</dbReference>
<dbReference type="STRING" id="644282.Deba_1245"/>
<evidence type="ECO:0000256" key="2">
    <source>
        <dbReference type="ARBA" id="ARBA00011738"/>
    </source>
</evidence>
<keyword evidence="7 10" id="KW-0648">Protein biosynthesis</keyword>